<dbReference type="Gene3D" id="2.40.50.100">
    <property type="match status" value="1"/>
</dbReference>
<dbReference type="InterPro" id="IPR050465">
    <property type="entry name" value="UPF0194_transport"/>
</dbReference>
<name>A0A6C2YWN9_9BACT</name>
<gene>
    <name evidence="4" type="ORF">GMBLW1_34160</name>
</gene>
<evidence type="ECO:0000256" key="1">
    <source>
        <dbReference type="ARBA" id="ARBA00004196"/>
    </source>
</evidence>
<dbReference type="PANTHER" id="PTHR32347">
    <property type="entry name" value="EFFLUX SYSTEM COMPONENT YKNX-RELATED"/>
    <property type="match status" value="1"/>
</dbReference>
<dbReference type="InParanoid" id="A0A6C2YWN9"/>
<organism evidence="4">
    <name type="scientific">Tuwongella immobilis</name>
    <dbReference type="NCBI Taxonomy" id="692036"/>
    <lineage>
        <taxon>Bacteria</taxon>
        <taxon>Pseudomonadati</taxon>
        <taxon>Planctomycetota</taxon>
        <taxon>Planctomycetia</taxon>
        <taxon>Gemmatales</taxon>
        <taxon>Gemmataceae</taxon>
        <taxon>Tuwongella</taxon>
    </lineage>
</organism>
<accession>A0A6C2YWN9</accession>
<protein>
    <recommendedName>
        <fullName evidence="3">Multidrug resistance protein MdtA-like barrel-sandwich hybrid domain-containing protein</fullName>
    </recommendedName>
</protein>
<dbReference type="PANTHER" id="PTHR32347:SF27">
    <property type="entry name" value="RND EFFLUX PUMP MEMBRANE FUSION PROTEIN BARREL-SANDWICH DOMAIN-CONTAINING PROTEIN"/>
    <property type="match status" value="1"/>
</dbReference>
<proteinExistence type="predicted"/>
<dbReference type="Pfam" id="PF25917">
    <property type="entry name" value="BSH_RND"/>
    <property type="match status" value="1"/>
</dbReference>
<dbReference type="SUPFAM" id="SSF111369">
    <property type="entry name" value="HlyD-like secretion proteins"/>
    <property type="match status" value="1"/>
</dbReference>
<sequence length="378" mass="41492">MASEPIPDFAAETPRPWGVRLMWWLGVALFVAAGMGTRWLPHLSSTNAAVDPIPPTAALALPLDVVSIGYVDLENGVISLLPTQSGRVVRADVKAGQQVTAGQELLRVDDRLAQSRLQEAELALQGAVQTQTQAKLGPELHRLKQEQQTAARDAILGRLQAARETLKLKQELRSMNQIPAAELAVSEATVRELEQLLQVESSRSQELKLIDPLLKLRQANLEVELAEVRVKLAKQAVEECIVRAPKAGKILRKMVNVGDLTGPSSPQPAIIFSPNDQLIVRAEIEQEFIGRVQVGMPVSIQDDAGPNPHVWKGRVESLADWIARRRSLIFEPGMMNDVRTLECIVTIEPDSEPLRLGQRVRVKIHAQPPAGNRTPGIN</sequence>
<dbReference type="Proteomes" id="UP000464378">
    <property type="component" value="Chromosome"/>
</dbReference>
<reference evidence="4" key="1">
    <citation type="submission" date="2019-04" db="EMBL/GenBank/DDBJ databases">
        <authorList>
            <consortium name="Science for Life Laboratories"/>
        </authorList>
    </citation>
    <scope>NUCLEOTIDE SEQUENCE</scope>
    <source>
        <strain evidence="4">MBLW1</strain>
    </source>
</reference>
<evidence type="ECO:0000256" key="2">
    <source>
        <dbReference type="ARBA" id="ARBA00023054"/>
    </source>
</evidence>
<keyword evidence="2" id="KW-0175">Coiled coil</keyword>
<keyword evidence="5" id="KW-1185">Reference proteome</keyword>
<evidence type="ECO:0000313" key="5">
    <source>
        <dbReference type="Proteomes" id="UP000464378"/>
    </source>
</evidence>
<dbReference type="InterPro" id="IPR058625">
    <property type="entry name" value="MdtA-like_BSH"/>
</dbReference>
<dbReference type="RefSeq" id="WP_162660998.1">
    <property type="nucleotide sequence ID" value="NZ_LR593887.1"/>
</dbReference>
<dbReference type="EMBL" id="LR593887">
    <property type="protein sequence ID" value="VTS08910.1"/>
    <property type="molecule type" value="Genomic_DNA"/>
</dbReference>
<comment type="subcellular location">
    <subcellularLocation>
        <location evidence="1">Cell envelope</location>
    </subcellularLocation>
</comment>
<feature type="domain" description="Multidrug resistance protein MdtA-like barrel-sandwich hybrid" evidence="3">
    <location>
        <begin position="82"/>
        <end position="270"/>
    </location>
</feature>
<dbReference type="Gene3D" id="2.40.30.170">
    <property type="match status" value="1"/>
</dbReference>
<dbReference type="GO" id="GO:0030313">
    <property type="term" value="C:cell envelope"/>
    <property type="evidence" value="ECO:0007669"/>
    <property type="project" value="UniProtKB-SubCell"/>
</dbReference>
<evidence type="ECO:0000313" key="4">
    <source>
        <dbReference type="EMBL" id="VIP05777.1"/>
    </source>
</evidence>
<dbReference type="AlphaFoldDB" id="A0A6C2YWN9"/>
<evidence type="ECO:0000259" key="3">
    <source>
        <dbReference type="Pfam" id="PF25917"/>
    </source>
</evidence>
<dbReference type="EMBL" id="LR586016">
    <property type="protein sequence ID" value="VIP05777.1"/>
    <property type="molecule type" value="Genomic_DNA"/>
</dbReference>
<dbReference type="KEGG" id="tim:GMBLW1_34160"/>